<feature type="compositionally biased region" description="Basic and acidic residues" evidence="1">
    <location>
        <begin position="76"/>
        <end position="86"/>
    </location>
</feature>
<dbReference type="AlphaFoldDB" id="A0AAW1P7M8"/>
<evidence type="ECO:0000313" key="2">
    <source>
        <dbReference type="EMBL" id="KAK9809411.1"/>
    </source>
</evidence>
<keyword evidence="3" id="KW-1185">Reference proteome</keyword>
<gene>
    <name evidence="2" type="ORF">WJX73_003303</name>
</gene>
<sequence>MGLLDPLFNIVNGVARTAVRGVKCAIQTVDNVFSGLHNSNERIPIETVLTVALIIGALQLRSRNQSKEQAQGTERQTMDTQREQCP</sequence>
<organism evidence="2 3">
    <name type="scientific">Symbiochloris irregularis</name>
    <dbReference type="NCBI Taxonomy" id="706552"/>
    <lineage>
        <taxon>Eukaryota</taxon>
        <taxon>Viridiplantae</taxon>
        <taxon>Chlorophyta</taxon>
        <taxon>core chlorophytes</taxon>
        <taxon>Trebouxiophyceae</taxon>
        <taxon>Trebouxiales</taxon>
        <taxon>Trebouxiaceae</taxon>
        <taxon>Symbiochloris</taxon>
    </lineage>
</organism>
<evidence type="ECO:0000313" key="3">
    <source>
        <dbReference type="Proteomes" id="UP001465755"/>
    </source>
</evidence>
<name>A0AAW1P7M8_9CHLO</name>
<comment type="caution">
    <text evidence="2">The sequence shown here is derived from an EMBL/GenBank/DDBJ whole genome shotgun (WGS) entry which is preliminary data.</text>
</comment>
<reference evidence="2 3" key="1">
    <citation type="journal article" date="2024" name="Nat. Commun.">
        <title>Phylogenomics reveals the evolutionary origins of lichenization in chlorophyte algae.</title>
        <authorList>
            <person name="Puginier C."/>
            <person name="Libourel C."/>
            <person name="Otte J."/>
            <person name="Skaloud P."/>
            <person name="Haon M."/>
            <person name="Grisel S."/>
            <person name="Petersen M."/>
            <person name="Berrin J.G."/>
            <person name="Delaux P.M."/>
            <person name="Dal Grande F."/>
            <person name="Keller J."/>
        </authorList>
    </citation>
    <scope>NUCLEOTIDE SEQUENCE [LARGE SCALE GENOMIC DNA]</scope>
    <source>
        <strain evidence="2 3">SAG 2036</strain>
    </source>
</reference>
<dbReference type="Proteomes" id="UP001465755">
    <property type="component" value="Unassembled WGS sequence"/>
</dbReference>
<proteinExistence type="predicted"/>
<dbReference type="EMBL" id="JALJOQ010000020">
    <property type="protein sequence ID" value="KAK9809411.1"/>
    <property type="molecule type" value="Genomic_DNA"/>
</dbReference>
<feature type="region of interest" description="Disordered" evidence="1">
    <location>
        <begin position="63"/>
        <end position="86"/>
    </location>
</feature>
<feature type="compositionally biased region" description="Polar residues" evidence="1">
    <location>
        <begin position="63"/>
        <end position="75"/>
    </location>
</feature>
<accession>A0AAW1P7M8</accession>
<evidence type="ECO:0000256" key="1">
    <source>
        <dbReference type="SAM" id="MobiDB-lite"/>
    </source>
</evidence>
<protein>
    <submittedName>
        <fullName evidence="2">Uncharacterized protein</fullName>
    </submittedName>
</protein>